<proteinExistence type="predicted"/>
<gene>
    <name evidence="2" type="ORF">SLEP1_g26852</name>
</gene>
<evidence type="ECO:0000313" key="2">
    <source>
        <dbReference type="EMBL" id="GKV16170.1"/>
    </source>
</evidence>
<reference evidence="2 3" key="1">
    <citation type="journal article" date="2021" name="Commun. Biol.">
        <title>The genome of Shorea leprosula (Dipterocarpaceae) highlights the ecological relevance of drought in aseasonal tropical rainforests.</title>
        <authorList>
            <person name="Ng K.K.S."/>
            <person name="Kobayashi M.J."/>
            <person name="Fawcett J.A."/>
            <person name="Hatakeyama M."/>
            <person name="Paape T."/>
            <person name="Ng C.H."/>
            <person name="Ang C.C."/>
            <person name="Tnah L.H."/>
            <person name="Lee C.T."/>
            <person name="Nishiyama T."/>
            <person name="Sese J."/>
            <person name="O'Brien M.J."/>
            <person name="Copetti D."/>
            <person name="Mohd Noor M.I."/>
            <person name="Ong R.C."/>
            <person name="Putra M."/>
            <person name="Sireger I.Z."/>
            <person name="Indrioko S."/>
            <person name="Kosugi Y."/>
            <person name="Izuno A."/>
            <person name="Isagi Y."/>
            <person name="Lee S.L."/>
            <person name="Shimizu K.K."/>
        </authorList>
    </citation>
    <scope>NUCLEOTIDE SEQUENCE [LARGE SCALE GENOMIC DNA]</scope>
    <source>
        <strain evidence="2">214</strain>
    </source>
</reference>
<sequence length="295" mass="33094">MLEHELRASCSSTSCEHPARAGNVLLEPELLTSTRAQAICYELWVTGMLRGFTGWQAQPMVEKELVQMLVDNQLMLAQDNSKETRQDELELHGSDKAIYQLGSLPPRQQQSSMPISPAAKKSPSSVTCTEQNPLAAELKHLLPRSSTKCRNQTRVAEVSHKLQRSSMKCRAPTRASELKHGLQRSSMKCIAPTRASELKHGLQRSSMKCIAPTRASELKHELPSSNTSFRCRERSAEFKHELPRSTTSPEVNHELQRSSTKCKGRAQSAEFQHELLRSTMSYRAQTLAAKFEPEV</sequence>
<protein>
    <submittedName>
        <fullName evidence="2">Uncharacterized protein</fullName>
    </submittedName>
</protein>
<feature type="region of interest" description="Disordered" evidence="1">
    <location>
        <begin position="237"/>
        <end position="266"/>
    </location>
</feature>
<feature type="compositionally biased region" description="Low complexity" evidence="1">
    <location>
        <begin position="111"/>
        <end position="125"/>
    </location>
</feature>
<keyword evidence="3" id="KW-1185">Reference proteome</keyword>
<comment type="caution">
    <text evidence="2">The sequence shown here is derived from an EMBL/GenBank/DDBJ whole genome shotgun (WGS) entry which is preliminary data.</text>
</comment>
<organism evidence="2 3">
    <name type="scientific">Rubroshorea leprosula</name>
    <dbReference type="NCBI Taxonomy" id="152421"/>
    <lineage>
        <taxon>Eukaryota</taxon>
        <taxon>Viridiplantae</taxon>
        <taxon>Streptophyta</taxon>
        <taxon>Embryophyta</taxon>
        <taxon>Tracheophyta</taxon>
        <taxon>Spermatophyta</taxon>
        <taxon>Magnoliopsida</taxon>
        <taxon>eudicotyledons</taxon>
        <taxon>Gunneridae</taxon>
        <taxon>Pentapetalae</taxon>
        <taxon>rosids</taxon>
        <taxon>malvids</taxon>
        <taxon>Malvales</taxon>
        <taxon>Dipterocarpaceae</taxon>
        <taxon>Rubroshorea</taxon>
    </lineage>
</organism>
<dbReference type="Proteomes" id="UP001054252">
    <property type="component" value="Unassembled WGS sequence"/>
</dbReference>
<feature type="region of interest" description="Disordered" evidence="1">
    <location>
        <begin position="105"/>
        <end position="126"/>
    </location>
</feature>
<evidence type="ECO:0000256" key="1">
    <source>
        <dbReference type="SAM" id="MobiDB-lite"/>
    </source>
</evidence>
<feature type="region of interest" description="Disordered" evidence="1">
    <location>
        <begin position="158"/>
        <end position="180"/>
    </location>
</feature>
<dbReference type="AlphaFoldDB" id="A0AAV5JZP8"/>
<evidence type="ECO:0000313" key="3">
    <source>
        <dbReference type="Proteomes" id="UP001054252"/>
    </source>
</evidence>
<accession>A0AAV5JZP8</accession>
<name>A0AAV5JZP8_9ROSI</name>
<dbReference type="EMBL" id="BPVZ01000045">
    <property type="protein sequence ID" value="GKV16170.1"/>
    <property type="molecule type" value="Genomic_DNA"/>
</dbReference>